<proteinExistence type="predicted"/>
<dbReference type="InterPro" id="IPR011528">
    <property type="entry name" value="NERD"/>
</dbReference>
<protein>
    <submittedName>
        <fullName evidence="2">NERD domain-containing protein</fullName>
    </submittedName>
</protein>
<feature type="domain" description="NERD" evidence="1">
    <location>
        <begin position="1"/>
        <end position="80"/>
    </location>
</feature>
<evidence type="ECO:0000313" key="3">
    <source>
        <dbReference type="Proteomes" id="UP000271374"/>
    </source>
</evidence>
<reference evidence="2 3" key="1">
    <citation type="submission" date="2018-12" db="EMBL/GenBank/DDBJ databases">
        <title>Bacillus yapensis draft genome sequence.</title>
        <authorList>
            <person name="Yu L."/>
            <person name="Xu X."/>
            <person name="Tang X."/>
        </authorList>
    </citation>
    <scope>NUCLEOTIDE SEQUENCE [LARGE SCALE GENOMIC DNA]</scope>
    <source>
        <strain evidence="2 3">XXST-01</strain>
    </source>
</reference>
<name>A0A431WCG2_9BACI</name>
<dbReference type="AlphaFoldDB" id="A0A431WCG2"/>
<dbReference type="PROSITE" id="PS50965">
    <property type="entry name" value="NERD"/>
    <property type="match status" value="1"/>
</dbReference>
<comment type="caution">
    <text evidence="2">The sequence shown here is derived from an EMBL/GenBank/DDBJ whole genome shotgun (WGS) entry which is preliminary data.</text>
</comment>
<dbReference type="Proteomes" id="UP000271374">
    <property type="component" value="Unassembled WGS sequence"/>
</dbReference>
<sequence>MDTLLLCPRYILISDVKNILGTLYFDKESEQFIRTINEKEEGFSNPINQVERHHIQLKNWLQKNKLPLLPIEHRVIISYPSSIIRSNNPQIYQKVFHAEHLPNKIITIEKLYNDPIDQKEYRKLTRTLLKHDTPLKLDILQHYGIDPKEIITGVQCPACEFIHMNYRHGIWKCPSCQETLNNAHHKAIEDYFTIMGQTITNEQCREFLRIESRNVARSLLLGMKLKQSGTTKNKTYHL</sequence>
<evidence type="ECO:0000259" key="1">
    <source>
        <dbReference type="PROSITE" id="PS50965"/>
    </source>
</evidence>
<keyword evidence="3" id="KW-1185">Reference proteome</keyword>
<dbReference type="Pfam" id="PF08378">
    <property type="entry name" value="NERD"/>
    <property type="match status" value="1"/>
</dbReference>
<dbReference type="OrthoDB" id="569879at2"/>
<dbReference type="EMBL" id="RXNT01000005">
    <property type="protein sequence ID" value="RTR32998.1"/>
    <property type="molecule type" value="Genomic_DNA"/>
</dbReference>
<accession>A0A431WCG2</accession>
<gene>
    <name evidence="2" type="ORF">EKG37_08015</name>
</gene>
<organism evidence="2 3">
    <name type="scientific">Bacillus yapensis</name>
    <dbReference type="NCBI Taxonomy" id="2492960"/>
    <lineage>
        <taxon>Bacteria</taxon>
        <taxon>Bacillati</taxon>
        <taxon>Bacillota</taxon>
        <taxon>Bacilli</taxon>
        <taxon>Bacillales</taxon>
        <taxon>Bacillaceae</taxon>
        <taxon>Bacillus</taxon>
    </lineage>
</organism>
<evidence type="ECO:0000313" key="2">
    <source>
        <dbReference type="EMBL" id="RTR32998.1"/>
    </source>
</evidence>